<evidence type="ECO:0000256" key="2">
    <source>
        <dbReference type="ARBA" id="ARBA00023172"/>
    </source>
</evidence>
<evidence type="ECO:0000259" key="4">
    <source>
        <dbReference type="PROSITE" id="PS51898"/>
    </source>
</evidence>
<dbReference type="PANTHER" id="PTHR30349">
    <property type="entry name" value="PHAGE INTEGRASE-RELATED"/>
    <property type="match status" value="1"/>
</dbReference>
<comment type="caution">
    <text evidence="6">The sequence shown here is derived from an EMBL/GenBank/DDBJ whole genome shotgun (WGS) entry which is preliminary data.</text>
</comment>
<dbReference type="Gene3D" id="1.10.150.130">
    <property type="match status" value="1"/>
</dbReference>
<dbReference type="EMBL" id="JAVDYE010000001">
    <property type="protein sequence ID" value="MDR7385256.1"/>
    <property type="molecule type" value="Genomic_DNA"/>
</dbReference>
<gene>
    <name evidence="6" type="ORF">J2S48_004771</name>
</gene>
<dbReference type="InterPro" id="IPR011010">
    <property type="entry name" value="DNA_brk_join_enz"/>
</dbReference>
<dbReference type="PROSITE" id="PS51900">
    <property type="entry name" value="CB"/>
    <property type="match status" value="1"/>
</dbReference>
<dbReference type="PANTHER" id="PTHR30349:SF88">
    <property type="entry name" value="BLL1584 PROTEIN"/>
    <property type="match status" value="1"/>
</dbReference>
<evidence type="ECO:0000313" key="6">
    <source>
        <dbReference type="EMBL" id="MDR7385256.1"/>
    </source>
</evidence>
<keyword evidence="2" id="KW-0233">DNA recombination</keyword>
<protein>
    <submittedName>
        <fullName evidence="6">Integrase</fullName>
    </submittedName>
</protein>
<dbReference type="Proteomes" id="UP001183585">
    <property type="component" value="Unassembled WGS sequence"/>
</dbReference>
<dbReference type="RefSeq" id="WP_274997167.1">
    <property type="nucleotide sequence ID" value="NZ_JAJQQP010000015.1"/>
</dbReference>
<evidence type="ECO:0000256" key="1">
    <source>
        <dbReference type="ARBA" id="ARBA00023125"/>
    </source>
</evidence>
<dbReference type="InterPro" id="IPR013762">
    <property type="entry name" value="Integrase-like_cat_sf"/>
</dbReference>
<keyword evidence="7" id="KW-1185">Reference proteome</keyword>
<dbReference type="InterPro" id="IPR044068">
    <property type="entry name" value="CB"/>
</dbReference>
<dbReference type="PROSITE" id="PS51898">
    <property type="entry name" value="TYR_RECOMBINASE"/>
    <property type="match status" value="1"/>
</dbReference>
<sequence length="389" mass="43596">MAYYRKLPSGNWQATVRTPSGRIPRTNPLKTVVKEWAVRTEAEIAAGIWKDPRKRESLTLAQWQERWKESRVVEAETARADEGSWRLHLRDHLGDKLLADITKLDVELWVAKRAKVAEAQAKAAEAKDEAVTKARGRAAIRRALNYLKACLEAAADNNLIDANVARKVEPPADPEDLVDWFTREEVDKILAEMRRRKWESAAVMTELMCWLGLRWGEAAALTGADVDWLRRRVSVTHVLTQAGKDKPYPKTSASLRELPAPQWLLNHMSALLADRERDARIVVTRRGGRNLSGSNWRNHTWDVALEAAGIDHGTPHTCRHTCASWLVQDGVPLYEVKRQLGHASIQTTEVYAHLAPDRHDAVTDAWARLGEPGDARATHDGEGAGDAAL</sequence>
<accession>A0ABU2CV87</accession>
<evidence type="ECO:0000259" key="5">
    <source>
        <dbReference type="PROSITE" id="PS51900"/>
    </source>
</evidence>
<feature type="domain" description="Core-binding (CB)" evidence="5">
    <location>
        <begin position="58"/>
        <end position="148"/>
    </location>
</feature>
<keyword evidence="1 3" id="KW-0238">DNA-binding</keyword>
<proteinExistence type="predicted"/>
<name>A0ABU2CV87_9MICO</name>
<organism evidence="6 7">
    <name type="scientific">Promicromonospora iranensis</name>
    <dbReference type="NCBI Taxonomy" id="1105144"/>
    <lineage>
        <taxon>Bacteria</taxon>
        <taxon>Bacillati</taxon>
        <taxon>Actinomycetota</taxon>
        <taxon>Actinomycetes</taxon>
        <taxon>Micrococcales</taxon>
        <taxon>Promicromonosporaceae</taxon>
        <taxon>Promicromonospora</taxon>
    </lineage>
</organism>
<dbReference type="InterPro" id="IPR010998">
    <property type="entry name" value="Integrase_recombinase_N"/>
</dbReference>
<reference evidence="6 7" key="1">
    <citation type="submission" date="2023-07" db="EMBL/GenBank/DDBJ databases">
        <title>Sequencing the genomes of 1000 actinobacteria strains.</title>
        <authorList>
            <person name="Klenk H.-P."/>
        </authorList>
    </citation>
    <scope>NUCLEOTIDE SEQUENCE [LARGE SCALE GENOMIC DNA]</scope>
    <source>
        <strain evidence="6 7">DSM 45554</strain>
    </source>
</reference>
<dbReference type="InterPro" id="IPR002104">
    <property type="entry name" value="Integrase_catalytic"/>
</dbReference>
<dbReference type="InterPro" id="IPR050090">
    <property type="entry name" value="Tyrosine_recombinase_XerCD"/>
</dbReference>
<evidence type="ECO:0000256" key="3">
    <source>
        <dbReference type="PROSITE-ProRule" id="PRU01248"/>
    </source>
</evidence>
<dbReference type="CDD" id="cd01189">
    <property type="entry name" value="INT_ICEBs1_C_like"/>
    <property type="match status" value="1"/>
</dbReference>
<dbReference type="Pfam" id="PF00589">
    <property type="entry name" value="Phage_integrase"/>
    <property type="match status" value="1"/>
</dbReference>
<evidence type="ECO:0000313" key="7">
    <source>
        <dbReference type="Proteomes" id="UP001183585"/>
    </source>
</evidence>
<feature type="domain" description="Tyr recombinase" evidence="4">
    <location>
        <begin position="176"/>
        <end position="364"/>
    </location>
</feature>
<dbReference type="SUPFAM" id="SSF56349">
    <property type="entry name" value="DNA breaking-rejoining enzymes"/>
    <property type="match status" value="1"/>
</dbReference>
<dbReference type="Gene3D" id="1.10.443.10">
    <property type="entry name" value="Intergrase catalytic core"/>
    <property type="match status" value="1"/>
</dbReference>